<name>A0A4V1INU2_9GAMM</name>
<evidence type="ECO:0000313" key="2">
    <source>
        <dbReference type="Proteomes" id="UP000257039"/>
    </source>
</evidence>
<accession>A0A4V1INU2</accession>
<organism evidence="1 2">
    <name type="scientific">Zooshikella ganghwensis</name>
    <dbReference type="NCBI Taxonomy" id="202772"/>
    <lineage>
        <taxon>Bacteria</taxon>
        <taxon>Pseudomonadati</taxon>
        <taxon>Pseudomonadota</taxon>
        <taxon>Gammaproteobacteria</taxon>
        <taxon>Oceanospirillales</taxon>
        <taxon>Zooshikellaceae</taxon>
        <taxon>Zooshikella</taxon>
    </lineage>
</organism>
<dbReference type="RefSeq" id="WP_094787973.1">
    <property type="nucleotide sequence ID" value="NZ_NDXW01000001.1"/>
</dbReference>
<evidence type="ECO:0000313" key="1">
    <source>
        <dbReference type="EMBL" id="RDH44921.1"/>
    </source>
</evidence>
<gene>
    <name evidence="1" type="ORF">B9G39_16595</name>
</gene>
<sequence length="274" mass="31661">MDDSAMTFFSEKSIDFSFENAKRIFSISNQWFLLMVKLNECPLLAKCFSKQSYGDNQWTISSTEYTRFFLSSGIIICEGKRRINDKDNVDRVSKSELIYIKSESELEDVRKKYEDIQILEKWSGCGMKLPDDVRVRLNPNIVWPLFQCQVVEKKTRKNFKITLGNTPNQVNYEVKESELTYLSDRDEISTINSRGFVEPRDEIPRDVLVGLKGKDKISSWSQGTSKGNIKIDFCKYEYQPHTALIVLPYTCPLFDLLTEIHYCEGADGVVLTTT</sequence>
<proteinExistence type="predicted"/>
<comment type="caution">
    <text evidence="1">The sequence shown here is derived from an EMBL/GenBank/DDBJ whole genome shotgun (WGS) entry which is preliminary data.</text>
</comment>
<dbReference type="EMBL" id="NDXW01000001">
    <property type="protein sequence ID" value="RDH44921.1"/>
    <property type="molecule type" value="Genomic_DNA"/>
</dbReference>
<dbReference type="AlphaFoldDB" id="A0A4V1INU2"/>
<reference evidence="1 2" key="1">
    <citation type="submission" date="2017-04" db="EMBL/GenBank/DDBJ databases">
        <title>Draft genome sequence of Zooshikella ganghwensis VG4 isolated from Red Sea sediments.</title>
        <authorList>
            <person name="Rehman Z."/>
            <person name="Alam I."/>
            <person name="Kamau A."/>
            <person name="Bajic V."/>
            <person name="Leiknes T."/>
        </authorList>
    </citation>
    <scope>NUCLEOTIDE SEQUENCE [LARGE SCALE GENOMIC DNA]</scope>
    <source>
        <strain evidence="1 2">VG4</strain>
    </source>
</reference>
<dbReference type="Proteomes" id="UP000257039">
    <property type="component" value="Unassembled WGS sequence"/>
</dbReference>
<protein>
    <submittedName>
        <fullName evidence="1">Uncharacterized protein</fullName>
    </submittedName>
</protein>
<keyword evidence="2" id="KW-1185">Reference proteome</keyword>